<feature type="transmembrane region" description="Helical" evidence="1">
    <location>
        <begin position="76"/>
        <end position="92"/>
    </location>
</feature>
<dbReference type="InterPro" id="IPR005804">
    <property type="entry name" value="FA_desaturase_dom"/>
</dbReference>
<reference evidence="3 4" key="1">
    <citation type="submission" date="2018-05" db="EMBL/GenBank/DDBJ databases">
        <title>Genomic Encyclopedia of Type Strains, Phase IV (KMG-IV): sequencing the most valuable type-strain genomes for metagenomic binning, comparative biology and taxonomic classification.</title>
        <authorList>
            <person name="Goeker M."/>
        </authorList>
    </citation>
    <scope>NUCLEOTIDE SEQUENCE [LARGE SCALE GENOMIC DNA]</scope>
    <source>
        <strain evidence="3 4">DSM 25134</strain>
    </source>
</reference>
<feature type="transmembrane region" description="Helical" evidence="1">
    <location>
        <begin position="104"/>
        <end position="122"/>
    </location>
</feature>
<evidence type="ECO:0000259" key="2">
    <source>
        <dbReference type="Pfam" id="PF00487"/>
    </source>
</evidence>
<protein>
    <submittedName>
        <fullName evidence="3">Fatty acid desaturase</fullName>
    </submittedName>
</protein>
<keyword evidence="1" id="KW-0812">Transmembrane</keyword>
<gene>
    <name evidence="3" type="ORF">DFR38_1286</name>
</gene>
<dbReference type="RefSeq" id="WP_110313809.1">
    <property type="nucleotide sequence ID" value="NZ_QJKC01000028.1"/>
</dbReference>
<name>A0A318IV62_9NEIS</name>
<accession>A0A318IV62</accession>
<dbReference type="Proteomes" id="UP000248395">
    <property type="component" value="Unassembled WGS sequence"/>
</dbReference>
<evidence type="ECO:0000313" key="3">
    <source>
        <dbReference type="EMBL" id="PXX40066.1"/>
    </source>
</evidence>
<evidence type="ECO:0000313" key="4">
    <source>
        <dbReference type="Proteomes" id="UP000248395"/>
    </source>
</evidence>
<proteinExistence type="predicted"/>
<feature type="transmembrane region" description="Helical" evidence="1">
    <location>
        <begin position="196"/>
        <end position="214"/>
    </location>
</feature>
<keyword evidence="4" id="KW-1185">Reference proteome</keyword>
<keyword evidence="1" id="KW-0472">Membrane</keyword>
<dbReference type="GO" id="GO:0006629">
    <property type="term" value="P:lipid metabolic process"/>
    <property type="evidence" value="ECO:0007669"/>
    <property type="project" value="InterPro"/>
</dbReference>
<dbReference type="AlphaFoldDB" id="A0A318IV62"/>
<feature type="transmembrane region" description="Helical" evidence="1">
    <location>
        <begin position="220"/>
        <end position="238"/>
    </location>
</feature>
<feature type="transmembrane region" description="Helical" evidence="1">
    <location>
        <begin position="52"/>
        <end position="70"/>
    </location>
</feature>
<comment type="caution">
    <text evidence="3">The sequence shown here is derived from an EMBL/GenBank/DDBJ whole genome shotgun (WGS) entry which is preliminary data.</text>
</comment>
<dbReference type="EMBL" id="QJKC01000028">
    <property type="protein sequence ID" value="PXX40066.1"/>
    <property type="molecule type" value="Genomic_DNA"/>
</dbReference>
<dbReference type="Pfam" id="PF00487">
    <property type="entry name" value="FA_desaturase"/>
    <property type="match status" value="1"/>
</dbReference>
<organism evidence="3 4">
    <name type="scientific">Aquitalea magnusonii</name>
    <dbReference type="NCBI Taxonomy" id="332411"/>
    <lineage>
        <taxon>Bacteria</taxon>
        <taxon>Pseudomonadati</taxon>
        <taxon>Pseudomonadota</taxon>
        <taxon>Betaproteobacteria</taxon>
        <taxon>Neisseriales</taxon>
        <taxon>Chromobacteriaceae</taxon>
        <taxon>Aquitalea</taxon>
    </lineage>
</organism>
<feature type="domain" description="Fatty acid desaturase" evidence="2">
    <location>
        <begin position="76"/>
        <end position="297"/>
    </location>
</feature>
<sequence>MYCSLQHAGLHSGRLYREGSAIPDPRDGDRALAVPSGGSGAPAWLARLELPTWLLIAVIYGGWFGTVALWRQLGPWLATPLLVVFTCWYMSLQHELIHGHPTRHGWLNALFGQLPLAVWYPYAVYRDSHLAHHHDDSLTLPGLDPESYYHASLPAAAVARSLLRWRNTAAGRLLLRPALGWLATLRAAVRGEQRQALPVWGSHLLLLGLLLLWLRQHGIAPWYYLLCIAYPALALAMVRSFYEHRAVPDAAARSVLNEAAWPWRLLFLNLNYHLVHHLQPGLPWYRLRQAYLAERGYYQQLSGGFVEQGYLPLLWRHRRQPVIEPLHPFA</sequence>
<evidence type="ECO:0000256" key="1">
    <source>
        <dbReference type="SAM" id="Phobius"/>
    </source>
</evidence>
<dbReference type="OrthoDB" id="784276at2"/>
<keyword evidence="1" id="KW-1133">Transmembrane helix</keyword>